<feature type="non-terminal residue" evidence="1">
    <location>
        <position position="28"/>
    </location>
</feature>
<accession>A0A0F8YXE0</accession>
<name>A0A0F8YXE0_9ZZZZ</name>
<dbReference type="EMBL" id="LAZR01066900">
    <property type="protein sequence ID" value="KKK52676.1"/>
    <property type="molecule type" value="Genomic_DNA"/>
</dbReference>
<reference evidence="1" key="1">
    <citation type="journal article" date="2015" name="Nature">
        <title>Complex archaea that bridge the gap between prokaryotes and eukaryotes.</title>
        <authorList>
            <person name="Spang A."/>
            <person name="Saw J.H."/>
            <person name="Jorgensen S.L."/>
            <person name="Zaremba-Niedzwiedzka K."/>
            <person name="Martijn J."/>
            <person name="Lind A.E."/>
            <person name="van Eijk R."/>
            <person name="Schleper C."/>
            <person name="Guy L."/>
            <person name="Ettema T.J."/>
        </authorList>
    </citation>
    <scope>NUCLEOTIDE SEQUENCE</scope>
</reference>
<evidence type="ECO:0000313" key="1">
    <source>
        <dbReference type="EMBL" id="KKK52676.1"/>
    </source>
</evidence>
<comment type="caution">
    <text evidence="1">The sequence shown here is derived from an EMBL/GenBank/DDBJ whole genome shotgun (WGS) entry which is preliminary data.</text>
</comment>
<dbReference type="AlphaFoldDB" id="A0A0F8YXE0"/>
<proteinExistence type="predicted"/>
<gene>
    <name evidence="1" type="ORF">LCGC14_3102490</name>
</gene>
<sequence>MYSGAHPPGEYMNEHKNKVWVEKYRPTI</sequence>
<protein>
    <submittedName>
        <fullName evidence="1">Uncharacterized protein</fullName>
    </submittedName>
</protein>
<organism evidence="1">
    <name type="scientific">marine sediment metagenome</name>
    <dbReference type="NCBI Taxonomy" id="412755"/>
    <lineage>
        <taxon>unclassified sequences</taxon>
        <taxon>metagenomes</taxon>
        <taxon>ecological metagenomes</taxon>
    </lineage>
</organism>